<dbReference type="OrthoDB" id="10056939at2759"/>
<dbReference type="SUPFAM" id="SSF46689">
    <property type="entry name" value="Homeodomain-like"/>
    <property type="match status" value="1"/>
</dbReference>
<dbReference type="InterPro" id="IPR009057">
    <property type="entry name" value="Homeodomain-like_sf"/>
</dbReference>
<evidence type="ECO:0000256" key="5">
    <source>
        <dbReference type="PROSITE-ProRule" id="PRU00108"/>
    </source>
</evidence>
<feature type="domain" description="Homeobox" evidence="7">
    <location>
        <begin position="109"/>
        <end position="172"/>
    </location>
</feature>
<dbReference type="InterPro" id="IPR001356">
    <property type="entry name" value="HD"/>
</dbReference>
<dbReference type="InterPro" id="IPR017970">
    <property type="entry name" value="Homeobox_CS"/>
</dbReference>
<dbReference type="AlphaFoldDB" id="A0A9Q1MGH3"/>
<dbReference type="GO" id="GO:0005634">
    <property type="term" value="C:nucleus"/>
    <property type="evidence" value="ECO:0007669"/>
    <property type="project" value="UniProtKB-SubCell"/>
</dbReference>
<keyword evidence="4 5" id="KW-0539">Nucleus</keyword>
<keyword evidence="2 5" id="KW-0238">DNA-binding</keyword>
<dbReference type="InterPro" id="IPR050224">
    <property type="entry name" value="TALE_homeobox"/>
</dbReference>
<protein>
    <recommendedName>
        <fullName evidence="7">Homeobox domain-containing protein</fullName>
    </recommendedName>
</protein>
<proteinExistence type="predicted"/>
<evidence type="ECO:0000313" key="9">
    <source>
        <dbReference type="Proteomes" id="UP001152561"/>
    </source>
</evidence>
<evidence type="ECO:0000256" key="4">
    <source>
        <dbReference type="ARBA" id="ARBA00023242"/>
    </source>
</evidence>
<keyword evidence="9" id="KW-1185">Reference proteome</keyword>
<dbReference type="GO" id="GO:0003677">
    <property type="term" value="F:DNA binding"/>
    <property type="evidence" value="ECO:0007669"/>
    <property type="project" value="UniProtKB-UniRule"/>
</dbReference>
<comment type="caution">
    <text evidence="8">The sequence shown here is derived from an EMBL/GenBank/DDBJ whole genome shotgun (WGS) entry which is preliminary data.</text>
</comment>
<gene>
    <name evidence="8" type="ORF">K7X08_005190</name>
</gene>
<accession>A0A9Q1MGH3</accession>
<evidence type="ECO:0000256" key="1">
    <source>
        <dbReference type="ARBA" id="ARBA00004123"/>
    </source>
</evidence>
<dbReference type="PROSITE" id="PS50071">
    <property type="entry name" value="HOMEOBOX_2"/>
    <property type="match status" value="1"/>
</dbReference>
<evidence type="ECO:0000256" key="6">
    <source>
        <dbReference type="SAM" id="MobiDB-lite"/>
    </source>
</evidence>
<evidence type="ECO:0000256" key="2">
    <source>
        <dbReference type="ARBA" id="ARBA00023125"/>
    </source>
</evidence>
<dbReference type="GO" id="GO:0000981">
    <property type="term" value="F:DNA-binding transcription factor activity, RNA polymerase II-specific"/>
    <property type="evidence" value="ECO:0007669"/>
    <property type="project" value="InterPro"/>
</dbReference>
<feature type="DNA-binding region" description="Homeobox" evidence="5">
    <location>
        <begin position="111"/>
        <end position="173"/>
    </location>
</feature>
<feature type="region of interest" description="Disordered" evidence="6">
    <location>
        <begin position="233"/>
        <end position="259"/>
    </location>
</feature>
<dbReference type="Pfam" id="PF05920">
    <property type="entry name" value="Homeobox_KN"/>
    <property type="match status" value="1"/>
</dbReference>
<sequence length="259" mass="29258">MLKVPVKKTSVVELTTAQRQELQMKKAKLVSMLDEKELDHQNPTQLALHTISKQFRCLKDAISGQIKATSKTLGEEENFGGKIEGSKLKFVDHHLRQQRALQQLGMVQSNAWRPQRGLPERAVPVLRGWLFQHFLHPYPKDSDKIMLAKQTGLTRSQVSNWFINARVRLWKQIVEECTRKNVPQEKPVCSNFQDASLIEISTSTISTSPMGGDSLPVQATGFSFISSLNMENSADKRNNKKPRNDMQNSSTSTILSVDT</sequence>
<dbReference type="Gene3D" id="1.10.10.60">
    <property type="entry name" value="Homeodomain-like"/>
    <property type="match status" value="1"/>
</dbReference>
<dbReference type="Proteomes" id="UP001152561">
    <property type="component" value="Unassembled WGS sequence"/>
</dbReference>
<evidence type="ECO:0000259" key="7">
    <source>
        <dbReference type="PROSITE" id="PS50071"/>
    </source>
</evidence>
<dbReference type="CDD" id="cd00086">
    <property type="entry name" value="homeodomain"/>
    <property type="match status" value="1"/>
</dbReference>
<reference evidence="9" key="1">
    <citation type="journal article" date="2023" name="Proc. Natl. Acad. Sci. U.S.A.">
        <title>Genomic and structural basis for evolution of tropane alkaloid biosynthesis.</title>
        <authorList>
            <person name="Wanga Y.-J."/>
            <person name="Taina T."/>
            <person name="Yua J.-Y."/>
            <person name="Lia J."/>
            <person name="Xua B."/>
            <person name="Chenc J."/>
            <person name="D'Auriad J.C."/>
            <person name="Huanga J.-P."/>
            <person name="Huanga S.-X."/>
        </authorList>
    </citation>
    <scope>NUCLEOTIDE SEQUENCE [LARGE SCALE GENOMIC DNA]</scope>
    <source>
        <strain evidence="9">cv. KIB-2019</strain>
    </source>
</reference>
<keyword evidence="3 5" id="KW-0371">Homeobox</keyword>
<dbReference type="EMBL" id="JAJAGQ010000007">
    <property type="protein sequence ID" value="KAJ8558424.1"/>
    <property type="molecule type" value="Genomic_DNA"/>
</dbReference>
<name>A0A9Q1MGH3_9SOLA</name>
<evidence type="ECO:0000313" key="8">
    <source>
        <dbReference type="EMBL" id="KAJ8558424.1"/>
    </source>
</evidence>
<organism evidence="8 9">
    <name type="scientific">Anisodus acutangulus</name>
    <dbReference type="NCBI Taxonomy" id="402998"/>
    <lineage>
        <taxon>Eukaryota</taxon>
        <taxon>Viridiplantae</taxon>
        <taxon>Streptophyta</taxon>
        <taxon>Embryophyta</taxon>
        <taxon>Tracheophyta</taxon>
        <taxon>Spermatophyta</taxon>
        <taxon>Magnoliopsida</taxon>
        <taxon>eudicotyledons</taxon>
        <taxon>Gunneridae</taxon>
        <taxon>Pentapetalae</taxon>
        <taxon>asterids</taxon>
        <taxon>lamiids</taxon>
        <taxon>Solanales</taxon>
        <taxon>Solanaceae</taxon>
        <taxon>Solanoideae</taxon>
        <taxon>Hyoscyameae</taxon>
        <taxon>Anisodus</taxon>
    </lineage>
</organism>
<dbReference type="SMART" id="SM00389">
    <property type="entry name" value="HOX"/>
    <property type="match status" value="1"/>
</dbReference>
<evidence type="ECO:0000256" key="3">
    <source>
        <dbReference type="ARBA" id="ARBA00023155"/>
    </source>
</evidence>
<dbReference type="PANTHER" id="PTHR11850">
    <property type="entry name" value="HOMEOBOX PROTEIN TRANSCRIPTION FACTORS"/>
    <property type="match status" value="1"/>
</dbReference>
<comment type="subcellular location">
    <subcellularLocation>
        <location evidence="1 5">Nucleus</location>
    </subcellularLocation>
</comment>
<dbReference type="InterPro" id="IPR008422">
    <property type="entry name" value="KN_HD"/>
</dbReference>
<dbReference type="PROSITE" id="PS00027">
    <property type="entry name" value="HOMEOBOX_1"/>
    <property type="match status" value="1"/>
</dbReference>
<feature type="compositionally biased region" description="Polar residues" evidence="6">
    <location>
        <begin position="245"/>
        <end position="259"/>
    </location>
</feature>